<sequence>MFKIIAVDDSETSLAKLKSSIDPTRFEIVATGKDGSELIDLYKKHHPHIVILDIIMEHDGIKALEQLIELSPRILVIMVSSLGEESKIKKAFDLGAAGYVVKPYDKEKLEIVLEAAIKQKKRRSNS</sequence>
<reference evidence="3 4" key="1">
    <citation type="submission" date="2016-08" db="EMBL/GenBank/DDBJ databases">
        <title>Draft genome sequence of Candidatus Piscirickettsia litoralis, from seawater.</title>
        <authorList>
            <person name="Wan X."/>
            <person name="Lee A.J."/>
            <person name="Hou S."/>
            <person name="Donachie S.P."/>
        </authorList>
    </citation>
    <scope>NUCLEOTIDE SEQUENCE [LARGE SCALE GENOMIC DNA]</scope>
    <source>
        <strain evidence="3 4">Y2</strain>
    </source>
</reference>
<feature type="modified residue" description="4-aspartylphosphate" evidence="1">
    <location>
        <position position="53"/>
    </location>
</feature>
<dbReference type="PANTHER" id="PTHR43228:SF1">
    <property type="entry name" value="TWO-COMPONENT RESPONSE REGULATOR ARR22"/>
    <property type="match status" value="1"/>
</dbReference>
<keyword evidence="1" id="KW-0597">Phosphoprotein</keyword>
<feature type="domain" description="Response regulatory" evidence="2">
    <location>
        <begin position="3"/>
        <end position="117"/>
    </location>
</feature>
<comment type="caution">
    <text evidence="3">The sequence shown here is derived from an EMBL/GenBank/DDBJ whole genome shotgun (WGS) entry which is preliminary data.</text>
</comment>
<dbReference type="RefSeq" id="WP_069311751.1">
    <property type="nucleotide sequence ID" value="NZ_MDTU01000001.1"/>
</dbReference>
<protein>
    <recommendedName>
        <fullName evidence="2">Response regulatory domain-containing protein</fullName>
    </recommendedName>
</protein>
<dbReference type="InterPro" id="IPR052048">
    <property type="entry name" value="ST_Response_Regulator"/>
</dbReference>
<evidence type="ECO:0000256" key="1">
    <source>
        <dbReference type="PROSITE-ProRule" id="PRU00169"/>
    </source>
</evidence>
<evidence type="ECO:0000313" key="4">
    <source>
        <dbReference type="Proteomes" id="UP000094329"/>
    </source>
</evidence>
<dbReference type="Gene3D" id="3.40.50.2300">
    <property type="match status" value="1"/>
</dbReference>
<proteinExistence type="predicted"/>
<dbReference type="PROSITE" id="PS50110">
    <property type="entry name" value="RESPONSE_REGULATORY"/>
    <property type="match status" value="1"/>
</dbReference>
<dbReference type="InterPro" id="IPR001789">
    <property type="entry name" value="Sig_transdc_resp-reg_receiver"/>
</dbReference>
<organism evidence="3 4">
    <name type="scientific">Piscirickettsia litoralis</name>
    <dbReference type="NCBI Taxonomy" id="1891921"/>
    <lineage>
        <taxon>Bacteria</taxon>
        <taxon>Pseudomonadati</taxon>
        <taxon>Pseudomonadota</taxon>
        <taxon>Gammaproteobacteria</taxon>
        <taxon>Thiotrichales</taxon>
        <taxon>Piscirickettsiaceae</taxon>
        <taxon>Piscirickettsia</taxon>
    </lineage>
</organism>
<evidence type="ECO:0000313" key="3">
    <source>
        <dbReference type="EMBL" id="ODN41950.1"/>
    </source>
</evidence>
<name>A0ABX3A3F1_9GAMM</name>
<keyword evidence="4" id="KW-1185">Reference proteome</keyword>
<dbReference type="SUPFAM" id="SSF52172">
    <property type="entry name" value="CheY-like"/>
    <property type="match status" value="1"/>
</dbReference>
<evidence type="ECO:0000259" key="2">
    <source>
        <dbReference type="PROSITE" id="PS50110"/>
    </source>
</evidence>
<dbReference type="SMART" id="SM00448">
    <property type="entry name" value="REC"/>
    <property type="match status" value="1"/>
</dbReference>
<dbReference type="PANTHER" id="PTHR43228">
    <property type="entry name" value="TWO-COMPONENT RESPONSE REGULATOR"/>
    <property type="match status" value="1"/>
</dbReference>
<dbReference type="EMBL" id="MDTU01000001">
    <property type="protein sequence ID" value="ODN41950.1"/>
    <property type="molecule type" value="Genomic_DNA"/>
</dbReference>
<accession>A0ABX3A3F1</accession>
<dbReference type="InterPro" id="IPR011006">
    <property type="entry name" value="CheY-like_superfamily"/>
</dbReference>
<dbReference type="Pfam" id="PF00072">
    <property type="entry name" value="Response_reg"/>
    <property type="match status" value="1"/>
</dbReference>
<dbReference type="Proteomes" id="UP000094329">
    <property type="component" value="Unassembled WGS sequence"/>
</dbReference>
<gene>
    <name evidence="3" type="ORF">BGC07_01965</name>
</gene>